<sequence length="98" mass="11240">MGRSDSLTLVFRREHFGEAKTFIERLLLAVEAGEVRMERITTRRFEAAWTLLQKFQDKPGISFTDLTSMAVMQELELTCVLTGDAHFEHVGLDLQRVP</sequence>
<proteinExistence type="predicted"/>
<dbReference type="AlphaFoldDB" id="A0A9X2U145"/>
<gene>
    <name evidence="1" type="ORF">GGP82_001234</name>
</gene>
<dbReference type="RefSeq" id="WP_162892258.1">
    <property type="nucleotide sequence ID" value="NZ_CALTSG010000031.1"/>
</dbReference>
<organism evidence="1 2">
    <name type="scientific">Salinibacter ruber</name>
    <dbReference type="NCBI Taxonomy" id="146919"/>
    <lineage>
        <taxon>Bacteria</taxon>
        <taxon>Pseudomonadati</taxon>
        <taxon>Rhodothermota</taxon>
        <taxon>Rhodothermia</taxon>
        <taxon>Rhodothermales</taxon>
        <taxon>Salinibacteraceae</taxon>
        <taxon>Salinibacter</taxon>
    </lineage>
</organism>
<reference evidence="1" key="1">
    <citation type="submission" date="2022-08" db="EMBL/GenBank/DDBJ databases">
        <title>Genomic Encyclopedia of Type Strains, Phase V (KMG-V): Genome sequencing to study the core and pangenomes of soil and plant-associated prokaryotes.</title>
        <authorList>
            <person name="Whitman W."/>
        </authorList>
    </citation>
    <scope>NUCLEOTIDE SEQUENCE</scope>
    <source>
        <strain evidence="1">SP2016B</strain>
    </source>
</reference>
<dbReference type="Proteomes" id="UP001155034">
    <property type="component" value="Unassembled WGS sequence"/>
</dbReference>
<dbReference type="GO" id="GO:0016075">
    <property type="term" value="P:rRNA catabolic process"/>
    <property type="evidence" value="ECO:0007669"/>
    <property type="project" value="TreeGrafter"/>
</dbReference>
<dbReference type="InterPro" id="IPR029060">
    <property type="entry name" value="PIN-like_dom_sf"/>
</dbReference>
<dbReference type="GO" id="GO:0004521">
    <property type="term" value="F:RNA endonuclease activity"/>
    <property type="evidence" value="ECO:0007669"/>
    <property type="project" value="InterPro"/>
</dbReference>
<dbReference type="SUPFAM" id="SSF88723">
    <property type="entry name" value="PIN domain-like"/>
    <property type="match status" value="1"/>
</dbReference>
<dbReference type="PANTHER" id="PTHR42188:SF1">
    <property type="entry name" value="23S RRNA-SPECIFIC ENDONUCLEASE VAPC20"/>
    <property type="match status" value="1"/>
</dbReference>
<dbReference type="Gene3D" id="3.40.50.1010">
    <property type="entry name" value="5'-nuclease"/>
    <property type="match status" value="1"/>
</dbReference>
<evidence type="ECO:0000313" key="1">
    <source>
        <dbReference type="EMBL" id="MCS3864688.1"/>
    </source>
</evidence>
<protein>
    <submittedName>
        <fullName evidence="1">Nucleic acid-binding protein</fullName>
    </submittedName>
</protein>
<dbReference type="EMBL" id="JANTYZ010000002">
    <property type="protein sequence ID" value="MCS3864688.1"/>
    <property type="molecule type" value="Genomic_DNA"/>
</dbReference>
<dbReference type="GeneID" id="83727546"/>
<evidence type="ECO:0000313" key="2">
    <source>
        <dbReference type="Proteomes" id="UP001155034"/>
    </source>
</evidence>
<name>A0A9X2U145_9BACT</name>
<dbReference type="PANTHER" id="PTHR42188">
    <property type="entry name" value="23S RRNA-SPECIFIC ENDONUCLEASE VAPC20"/>
    <property type="match status" value="1"/>
</dbReference>
<comment type="caution">
    <text evidence="1">The sequence shown here is derived from an EMBL/GenBank/DDBJ whole genome shotgun (WGS) entry which is preliminary data.</text>
</comment>
<dbReference type="InterPro" id="IPR039018">
    <property type="entry name" value="VapC20-like"/>
</dbReference>
<accession>A0A9X2U145</accession>